<keyword evidence="2" id="KW-1185">Reference proteome</keyword>
<comment type="caution">
    <text evidence="1">The sequence shown here is derived from an EMBL/GenBank/DDBJ whole genome shotgun (WGS) entry which is preliminary data.</text>
</comment>
<dbReference type="AlphaFoldDB" id="A0A834X9N0"/>
<accession>A0A834X9N0</accession>
<proteinExistence type="predicted"/>
<gene>
    <name evidence="1" type="ORF">G2W53_002661</name>
</gene>
<protein>
    <submittedName>
        <fullName evidence="1">Uncharacterized protein</fullName>
    </submittedName>
</protein>
<evidence type="ECO:0000313" key="1">
    <source>
        <dbReference type="EMBL" id="KAF7840363.1"/>
    </source>
</evidence>
<name>A0A834X9N0_9FABA</name>
<evidence type="ECO:0000313" key="2">
    <source>
        <dbReference type="Proteomes" id="UP000634136"/>
    </source>
</evidence>
<reference evidence="1" key="1">
    <citation type="submission" date="2020-09" db="EMBL/GenBank/DDBJ databases">
        <title>Genome-Enabled Discovery of Anthraquinone Biosynthesis in Senna tora.</title>
        <authorList>
            <person name="Kang S.-H."/>
            <person name="Pandey R.P."/>
            <person name="Lee C.-M."/>
            <person name="Sim J.-S."/>
            <person name="Jeong J.-T."/>
            <person name="Choi B.-S."/>
            <person name="Jung M."/>
            <person name="Ginzburg D."/>
            <person name="Zhao K."/>
            <person name="Won S.Y."/>
            <person name="Oh T.-J."/>
            <person name="Yu Y."/>
            <person name="Kim N.-H."/>
            <person name="Lee O.R."/>
            <person name="Lee T.-H."/>
            <person name="Bashyal P."/>
            <person name="Kim T.-S."/>
            <person name="Lee W.-H."/>
            <person name="Kawkins C."/>
            <person name="Kim C.-K."/>
            <person name="Kim J.S."/>
            <person name="Ahn B.O."/>
            <person name="Rhee S.Y."/>
            <person name="Sohng J.K."/>
        </authorList>
    </citation>
    <scope>NUCLEOTIDE SEQUENCE</scope>
    <source>
        <tissue evidence="1">Leaf</tissue>
    </source>
</reference>
<dbReference type="Proteomes" id="UP000634136">
    <property type="component" value="Unassembled WGS sequence"/>
</dbReference>
<sequence>MVKTQYIILSQAHYREREITKSKVIFRTVKVATCELHDD</sequence>
<dbReference type="EMBL" id="JAAIUW010000002">
    <property type="protein sequence ID" value="KAF7840363.1"/>
    <property type="molecule type" value="Genomic_DNA"/>
</dbReference>
<organism evidence="1 2">
    <name type="scientific">Senna tora</name>
    <dbReference type="NCBI Taxonomy" id="362788"/>
    <lineage>
        <taxon>Eukaryota</taxon>
        <taxon>Viridiplantae</taxon>
        <taxon>Streptophyta</taxon>
        <taxon>Embryophyta</taxon>
        <taxon>Tracheophyta</taxon>
        <taxon>Spermatophyta</taxon>
        <taxon>Magnoliopsida</taxon>
        <taxon>eudicotyledons</taxon>
        <taxon>Gunneridae</taxon>
        <taxon>Pentapetalae</taxon>
        <taxon>rosids</taxon>
        <taxon>fabids</taxon>
        <taxon>Fabales</taxon>
        <taxon>Fabaceae</taxon>
        <taxon>Caesalpinioideae</taxon>
        <taxon>Cassia clade</taxon>
        <taxon>Senna</taxon>
    </lineage>
</organism>